<dbReference type="EMBL" id="JAVDVX010000007">
    <property type="protein sequence ID" value="MDR7091474.1"/>
    <property type="molecule type" value="Genomic_DNA"/>
</dbReference>
<protein>
    <submittedName>
        <fullName evidence="2">Uncharacterized protein</fullName>
    </submittedName>
</protein>
<accession>A0ABU1V225</accession>
<evidence type="ECO:0000313" key="3">
    <source>
        <dbReference type="Proteomes" id="UP001253595"/>
    </source>
</evidence>
<keyword evidence="1" id="KW-1133">Transmembrane helix</keyword>
<feature type="transmembrane region" description="Helical" evidence="1">
    <location>
        <begin position="12"/>
        <end position="33"/>
    </location>
</feature>
<sequence>MNMQTSEDRRMLKFCCLMAALHFFIILVSIPIANLNEGWSFIFVWGVWIVIDFPISILNIVLYNPLISLQAKFPTLEYVLYPPYFIHGLLGTIWWFYLPRIYYKIKNRKIKS</sequence>
<dbReference type="Proteomes" id="UP001253595">
    <property type="component" value="Unassembled WGS sequence"/>
</dbReference>
<keyword evidence="3" id="KW-1185">Reference proteome</keyword>
<reference evidence="2 3" key="1">
    <citation type="submission" date="2023-07" db="EMBL/GenBank/DDBJ databases">
        <title>Sorghum-associated microbial communities from plants grown in Nebraska, USA.</title>
        <authorList>
            <person name="Schachtman D."/>
        </authorList>
    </citation>
    <scope>NUCLEOTIDE SEQUENCE [LARGE SCALE GENOMIC DNA]</scope>
    <source>
        <strain evidence="2 3">BE190</strain>
    </source>
</reference>
<name>A0ABU1V225_9GAMM</name>
<gene>
    <name evidence="2" type="ORF">J2X05_003509</name>
</gene>
<evidence type="ECO:0000256" key="1">
    <source>
        <dbReference type="SAM" id="Phobius"/>
    </source>
</evidence>
<feature type="transmembrane region" description="Helical" evidence="1">
    <location>
        <begin position="78"/>
        <end position="97"/>
    </location>
</feature>
<feature type="transmembrane region" description="Helical" evidence="1">
    <location>
        <begin position="39"/>
        <end position="66"/>
    </location>
</feature>
<comment type="caution">
    <text evidence="2">The sequence shown here is derived from an EMBL/GenBank/DDBJ whole genome shotgun (WGS) entry which is preliminary data.</text>
</comment>
<organism evidence="2 3">
    <name type="scientific">Cellvibrio fibrivorans</name>
    <dbReference type="NCBI Taxonomy" id="126350"/>
    <lineage>
        <taxon>Bacteria</taxon>
        <taxon>Pseudomonadati</taxon>
        <taxon>Pseudomonadota</taxon>
        <taxon>Gammaproteobacteria</taxon>
        <taxon>Cellvibrionales</taxon>
        <taxon>Cellvibrionaceae</taxon>
        <taxon>Cellvibrio</taxon>
    </lineage>
</organism>
<evidence type="ECO:0000313" key="2">
    <source>
        <dbReference type="EMBL" id="MDR7091474.1"/>
    </source>
</evidence>
<keyword evidence="1" id="KW-0812">Transmembrane</keyword>
<proteinExistence type="predicted"/>
<dbReference type="RefSeq" id="WP_310074819.1">
    <property type="nucleotide sequence ID" value="NZ_JAVDVX010000007.1"/>
</dbReference>
<keyword evidence="1" id="KW-0472">Membrane</keyword>